<evidence type="ECO:0000313" key="2">
    <source>
        <dbReference type="EMBL" id="JAD31926.1"/>
    </source>
</evidence>
<name>A0A0A8YZD1_ARUDO</name>
<evidence type="ECO:0000256" key="1">
    <source>
        <dbReference type="SAM" id="Phobius"/>
    </source>
</evidence>
<protein>
    <submittedName>
        <fullName evidence="2">Uncharacterized protein</fullName>
    </submittedName>
</protein>
<reference evidence="2" key="1">
    <citation type="submission" date="2014-09" db="EMBL/GenBank/DDBJ databases">
        <authorList>
            <person name="Magalhaes I.L.F."/>
            <person name="Oliveira U."/>
            <person name="Santos F.R."/>
            <person name="Vidigal T.H.D.A."/>
            <person name="Brescovit A.D."/>
            <person name="Santos A.J."/>
        </authorList>
    </citation>
    <scope>NUCLEOTIDE SEQUENCE</scope>
    <source>
        <tissue evidence="2">Shoot tissue taken approximately 20 cm above the soil surface</tissue>
    </source>
</reference>
<dbReference type="AlphaFoldDB" id="A0A0A8YZD1"/>
<reference evidence="2" key="2">
    <citation type="journal article" date="2015" name="Data Brief">
        <title>Shoot transcriptome of the giant reed, Arundo donax.</title>
        <authorList>
            <person name="Barrero R.A."/>
            <person name="Guerrero F.D."/>
            <person name="Moolhuijzen P."/>
            <person name="Goolsby J.A."/>
            <person name="Tidwell J."/>
            <person name="Bellgard S.E."/>
            <person name="Bellgard M.I."/>
        </authorList>
    </citation>
    <scope>NUCLEOTIDE SEQUENCE</scope>
    <source>
        <tissue evidence="2">Shoot tissue taken approximately 20 cm above the soil surface</tissue>
    </source>
</reference>
<keyword evidence="1" id="KW-0472">Membrane</keyword>
<dbReference type="EMBL" id="GBRH01265969">
    <property type="protein sequence ID" value="JAD31926.1"/>
    <property type="molecule type" value="Transcribed_RNA"/>
</dbReference>
<proteinExistence type="predicted"/>
<sequence>MRSFRTFEILLSHAVTLGFHYIWFQVFIGHKVFF</sequence>
<feature type="transmembrane region" description="Helical" evidence="1">
    <location>
        <begin position="7"/>
        <end position="28"/>
    </location>
</feature>
<keyword evidence="1" id="KW-1133">Transmembrane helix</keyword>
<accession>A0A0A8YZD1</accession>
<organism evidence="2">
    <name type="scientific">Arundo donax</name>
    <name type="common">Giant reed</name>
    <name type="synonym">Donax arundinaceus</name>
    <dbReference type="NCBI Taxonomy" id="35708"/>
    <lineage>
        <taxon>Eukaryota</taxon>
        <taxon>Viridiplantae</taxon>
        <taxon>Streptophyta</taxon>
        <taxon>Embryophyta</taxon>
        <taxon>Tracheophyta</taxon>
        <taxon>Spermatophyta</taxon>
        <taxon>Magnoliopsida</taxon>
        <taxon>Liliopsida</taxon>
        <taxon>Poales</taxon>
        <taxon>Poaceae</taxon>
        <taxon>PACMAD clade</taxon>
        <taxon>Arundinoideae</taxon>
        <taxon>Arundineae</taxon>
        <taxon>Arundo</taxon>
    </lineage>
</organism>
<keyword evidence="1" id="KW-0812">Transmembrane</keyword>